<proteinExistence type="predicted"/>
<feature type="chain" id="PRO_5027932252" evidence="5">
    <location>
        <begin position="33"/>
        <end position="477"/>
    </location>
</feature>
<dbReference type="InParanoid" id="A0A6P7MRJ2"/>
<dbReference type="KEGG" id="bspl:114857308"/>
<dbReference type="GO" id="GO:0005615">
    <property type="term" value="C:extracellular space"/>
    <property type="evidence" value="ECO:0007669"/>
    <property type="project" value="TreeGrafter"/>
</dbReference>
<keyword evidence="2" id="KW-0964">Secreted</keyword>
<dbReference type="SMART" id="SM00284">
    <property type="entry name" value="OLF"/>
    <property type="match status" value="1"/>
</dbReference>
<reference evidence="8" key="1">
    <citation type="submission" date="2025-08" db="UniProtKB">
        <authorList>
            <consortium name="RefSeq"/>
        </authorList>
    </citation>
    <scope>IDENTIFICATION</scope>
</reference>
<dbReference type="PANTHER" id="PTHR23192">
    <property type="entry name" value="OLFACTOMEDIN-RELATED"/>
    <property type="match status" value="1"/>
</dbReference>
<organism evidence="7 8">
    <name type="scientific">Betta splendens</name>
    <name type="common">Siamese fighting fish</name>
    <dbReference type="NCBI Taxonomy" id="158456"/>
    <lineage>
        <taxon>Eukaryota</taxon>
        <taxon>Metazoa</taxon>
        <taxon>Chordata</taxon>
        <taxon>Craniata</taxon>
        <taxon>Vertebrata</taxon>
        <taxon>Euteleostomi</taxon>
        <taxon>Actinopterygii</taxon>
        <taxon>Neopterygii</taxon>
        <taxon>Teleostei</taxon>
        <taxon>Neoteleostei</taxon>
        <taxon>Acanthomorphata</taxon>
        <taxon>Anabantaria</taxon>
        <taxon>Anabantiformes</taxon>
        <taxon>Anabantoidei</taxon>
        <taxon>Osphronemidae</taxon>
        <taxon>Betta</taxon>
    </lineage>
</organism>
<evidence type="ECO:0000313" key="8">
    <source>
        <dbReference type="RefSeq" id="XP_029009506.1"/>
    </source>
</evidence>
<evidence type="ECO:0000256" key="5">
    <source>
        <dbReference type="SAM" id="SignalP"/>
    </source>
</evidence>
<dbReference type="InterPro" id="IPR050605">
    <property type="entry name" value="Olfactomedin-like_domain"/>
</dbReference>
<protein>
    <submittedName>
        <fullName evidence="8">Olfactomedin-like</fullName>
    </submittedName>
</protein>
<dbReference type="PANTHER" id="PTHR23192:SF31">
    <property type="entry name" value="OLFACTOMEDIN-4-LIKE"/>
    <property type="match status" value="1"/>
</dbReference>
<accession>A0A6P7MRJ2</accession>
<sequence>MSSGPVSQRKTSPATNMMLLLLLLSFTSDGRAQRIFGQKVNGSCLCEVNTTTWSFPVVKYEGVLEQVNSCEGSLNKLQEQVTLSVQRLPQIQALVNNVTTQLQPYQYLHDQGLYTALSLRLLGQELSQLETDIDHLHKKSKSAETRKLSIEVSKLRKDVVRIKTSDTVNMKTVKEKLRYLKNRAESCKSIPKDFRGQNRHCLKGLITKISDPVVTTVNPLGKSYISGSWGKQTQMDSEGEKQSYWVQTLVGSHNWGNTLRVYQNYENFMASANYKDYTFAPSHSDAKTNEGPNAVLYGEALYYHCFRSADICRYDLKGSNVHRVTLPGTGVGFNNKFPYCYYDCRAYSDVDVEADEMGLWALYATVSNHGNLVVSQLLWDSEAQTLNVTRTWETRLFKKAASNAFMVCGVLYATRYVDEYREEVFYAFDTATGKEDNSLALPLEKVAKGVASLSYNPTNRQIYMYNDGYLLAYQAYF</sequence>
<evidence type="ECO:0000259" key="6">
    <source>
        <dbReference type="PROSITE" id="PS51132"/>
    </source>
</evidence>
<feature type="domain" description="Olfactomedin-like" evidence="6">
    <location>
        <begin position="200"/>
        <end position="477"/>
    </location>
</feature>
<dbReference type="PROSITE" id="PS51132">
    <property type="entry name" value="OLF"/>
    <property type="match status" value="1"/>
</dbReference>
<evidence type="ECO:0000256" key="1">
    <source>
        <dbReference type="ARBA" id="ARBA00004613"/>
    </source>
</evidence>
<dbReference type="InterPro" id="IPR003112">
    <property type="entry name" value="Olfac-like_dom"/>
</dbReference>
<evidence type="ECO:0000256" key="2">
    <source>
        <dbReference type="ARBA" id="ARBA00022525"/>
    </source>
</evidence>
<dbReference type="RefSeq" id="XP_029009506.1">
    <property type="nucleotide sequence ID" value="XM_029153673.3"/>
</dbReference>
<keyword evidence="4" id="KW-0175">Coiled coil</keyword>
<dbReference type="GeneID" id="114857308"/>
<gene>
    <name evidence="8" type="primary">LOC114857308</name>
</gene>
<dbReference type="Pfam" id="PF02191">
    <property type="entry name" value="OLF"/>
    <property type="match status" value="1"/>
</dbReference>
<keyword evidence="5" id="KW-0732">Signal</keyword>
<dbReference type="OrthoDB" id="8626508at2759"/>
<feature type="signal peptide" evidence="5">
    <location>
        <begin position="1"/>
        <end position="32"/>
    </location>
</feature>
<dbReference type="AlphaFoldDB" id="A0A6P7MRJ2"/>
<evidence type="ECO:0000256" key="3">
    <source>
        <dbReference type="PROSITE-ProRule" id="PRU00446"/>
    </source>
</evidence>
<dbReference type="GO" id="GO:0007165">
    <property type="term" value="P:signal transduction"/>
    <property type="evidence" value="ECO:0007669"/>
    <property type="project" value="TreeGrafter"/>
</dbReference>
<dbReference type="Proteomes" id="UP000515150">
    <property type="component" value="Chromosome 6"/>
</dbReference>
<name>A0A6P7MRJ2_BETSP</name>
<keyword evidence="7" id="KW-1185">Reference proteome</keyword>
<evidence type="ECO:0000256" key="4">
    <source>
        <dbReference type="SAM" id="Coils"/>
    </source>
</evidence>
<comment type="subcellular location">
    <subcellularLocation>
        <location evidence="1">Secreted</location>
    </subcellularLocation>
</comment>
<evidence type="ECO:0000313" key="7">
    <source>
        <dbReference type="Proteomes" id="UP000515150"/>
    </source>
</evidence>
<feature type="coiled-coil region" evidence="4">
    <location>
        <begin position="119"/>
        <end position="146"/>
    </location>
</feature>
<comment type="caution">
    <text evidence="3">Lacks conserved residue(s) required for the propagation of feature annotation.</text>
</comment>